<dbReference type="InterPro" id="IPR029454">
    <property type="entry name" value="ODR-4-like"/>
</dbReference>
<evidence type="ECO:0000256" key="1">
    <source>
        <dbReference type="ARBA" id="ARBA00004370"/>
    </source>
</evidence>
<dbReference type="Proteomes" id="UP000796880">
    <property type="component" value="Unassembled WGS sequence"/>
</dbReference>
<dbReference type="GO" id="GO:0008104">
    <property type="term" value="P:intracellular protein localization"/>
    <property type="evidence" value="ECO:0007669"/>
    <property type="project" value="TreeGrafter"/>
</dbReference>
<keyword evidence="4 6" id="KW-1133">Transmembrane helix</keyword>
<dbReference type="GO" id="GO:0016020">
    <property type="term" value="C:membrane"/>
    <property type="evidence" value="ECO:0007669"/>
    <property type="project" value="UniProtKB-SubCell"/>
</dbReference>
<dbReference type="Pfam" id="PF14778">
    <property type="entry name" value="ODR4-like"/>
    <property type="match status" value="1"/>
</dbReference>
<evidence type="ECO:0000256" key="2">
    <source>
        <dbReference type="ARBA" id="ARBA00010131"/>
    </source>
</evidence>
<reference evidence="7" key="1">
    <citation type="submission" date="2020-03" db="EMBL/GenBank/DDBJ databases">
        <title>A high-quality chromosome-level genome assembly of a woody plant with both climbing and erect habits, Rhamnella rubrinervis.</title>
        <authorList>
            <person name="Lu Z."/>
            <person name="Yang Y."/>
            <person name="Zhu X."/>
            <person name="Sun Y."/>
        </authorList>
    </citation>
    <scope>NUCLEOTIDE SEQUENCE</scope>
    <source>
        <strain evidence="7">BYM</strain>
        <tissue evidence="7">Leaf</tissue>
    </source>
</reference>
<comment type="caution">
    <text evidence="7">The sequence shown here is derived from an EMBL/GenBank/DDBJ whole genome shotgun (WGS) entry which is preliminary data.</text>
</comment>
<evidence type="ECO:0000313" key="8">
    <source>
        <dbReference type="Proteomes" id="UP000796880"/>
    </source>
</evidence>
<evidence type="ECO:0000256" key="4">
    <source>
        <dbReference type="ARBA" id="ARBA00022989"/>
    </source>
</evidence>
<protein>
    <recommendedName>
        <fullName evidence="9">Protein odr-4 homolog</fullName>
    </recommendedName>
</protein>
<accession>A0A8K0H7P1</accession>
<evidence type="ECO:0000256" key="3">
    <source>
        <dbReference type="ARBA" id="ARBA00022692"/>
    </source>
</evidence>
<keyword evidence="5 6" id="KW-0472">Membrane</keyword>
<proteinExistence type="inferred from homology"/>
<sequence>MVKAVVGEETQLKLVEDRLAHSTIPAQDDKKKGSKSKSQAPDSSSLVIDKDWVVEHALQVSRMLLGGMKVVGIYVWASDSAFKNSSIMLSQTVKGVAKAAPLLESDWDERLIIHICYSPRRWTCRNCTVASNVTSSSLRPCDFKMGRVLNSLQAFRCTYNFDLRLPIHHKSGSNVQTLTNILHHGISVLAKEIRGAKAIVDGNLVVNDEPCTSDGLHEVELLLPFMSDAAMEACSLKDVVGILAFCGSVCSYAYLNSKEPLSQAVTDIKEDIITSLQSRLDIICDEAEGDTGPADAGGKEASEGISTETPVSRLPVHMLGKTCSLSLPRRVFVPWLADTFVCDYLQSSETLEVLKDHFVELLSMEAMSDVSTVLEPEEQAPALITKSFWDVAVPLCSASSSSSEKSVVESLRGESSGKTVKSSNVNVMLAAFFLILSILLGLILIVVR</sequence>
<feature type="transmembrane region" description="Helical" evidence="6">
    <location>
        <begin position="427"/>
        <end position="447"/>
    </location>
</feature>
<comment type="similarity">
    <text evidence="2">Belongs to the ODR-4 family.</text>
</comment>
<dbReference type="PANTHER" id="PTHR33966:SF1">
    <property type="entry name" value="PROTEIN ODR-4 HOMOLOG"/>
    <property type="match status" value="1"/>
</dbReference>
<dbReference type="OrthoDB" id="21458at2759"/>
<evidence type="ECO:0000256" key="5">
    <source>
        <dbReference type="ARBA" id="ARBA00023136"/>
    </source>
</evidence>
<organism evidence="7 8">
    <name type="scientific">Rhamnella rubrinervis</name>
    <dbReference type="NCBI Taxonomy" id="2594499"/>
    <lineage>
        <taxon>Eukaryota</taxon>
        <taxon>Viridiplantae</taxon>
        <taxon>Streptophyta</taxon>
        <taxon>Embryophyta</taxon>
        <taxon>Tracheophyta</taxon>
        <taxon>Spermatophyta</taxon>
        <taxon>Magnoliopsida</taxon>
        <taxon>eudicotyledons</taxon>
        <taxon>Gunneridae</taxon>
        <taxon>Pentapetalae</taxon>
        <taxon>rosids</taxon>
        <taxon>fabids</taxon>
        <taxon>Rosales</taxon>
        <taxon>Rhamnaceae</taxon>
        <taxon>rhamnoid group</taxon>
        <taxon>Rhamneae</taxon>
        <taxon>Rhamnella</taxon>
    </lineage>
</organism>
<keyword evidence="3 6" id="KW-0812">Transmembrane</keyword>
<dbReference type="GO" id="GO:0012505">
    <property type="term" value="C:endomembrane system"/>
    <property type="evidence" value="ECO:0007669"/>
    <property type="project" value="TreeGrafter"/>
</dbReference>
<dbReference type="PANTHER" id="PTHR33966">
    <property type="entry name" value="PROTEIN ODR-4 HOMOLOG"/>
    <property type="match status" value="1"/>
</dbReference>
<dbReference type="EMBL" id="VOIH02000005">
    <property type="protein sequence ID" value="KAF3447451.1"/>
    <property type="molecule type" value="Genomic_DNA"/>
</dbReference>
<evidence type="ECO:0000313" key="7">
    <source>
        <dbReference type="EMBL" id="KAF3447451.1"/>
    </source>
</evidence>
<gene>
    <name evidence="7" type="ORF">FNV43_RR12637</name>
</gene>
<dbReference type="AlphaFoldDB" id="A0A8K0H7P1"/>
<comment type="subcellular location">
    <subcellularLocation>
        <location evidence="1">Membrane</location>
    </subcellularLocation>
</comment>
<name>A0A8K0H7P1_9ROSA</name>
<evidence type="ECO:0000256" key="6">
    <source>
        <dbReference type="SAM" id="Phobius"/>
    </source>
</evidence>
<evidence type="ECO:0008006" key="9">
    <source>
        <dbReference type="Google" id="ProtNLM"/>
    </source>
</evidence>
<keyword evidence="8" id="KW-1185">Reference proteome</keyword>